<gene>
    <name evidence="1" type="ORF">H4Q32_005360</name>
</gene>
<comment type="caution">
    <text evidence="1">The sequence shown here is derived from an EMBL/GenBank/DDBJ whole genome shotgun (WGS) entry which is preliminary data.</text>
</comment>
<protein>
    <submittedName>
        <fullName evidence="1">Phosphoglucosamine mutase</fullName>
    </submittedName>
</protein>
<evidence type="ECO:0000313" key="1">
    <source>
        <dbReference type="EMBL" id="KAI2668605.1"/>
    </source>
</evidence>
<dbReference type="Proteomes" id="UP000830375">
    <property type="component" value="Unassembled WGS sequence"/>
</dbReference>
<accession>A0ABQ8N0H2</accession>
<sequence>MKDKRVHDWLEPRKLEVSLSSVHSLNQSGCGLYPHTSISFSPQPISGRPQPSHIVSSSLSQWCYVKFYYIKATVLPAQVEEQLLTGESTTRSCRNTDPCIKILFGMLF</sequence>
<name>A0ABQ8N0H2_LABRO</name>
<evidence type="ECO:0000313" key="2">
    <source>
        <dbReference type="Proteomes" id="UP000830375"/>
    </source>
</evidence>
<dbReference type="EMBL" id="JACTAM010000001">
    <property type="protein sequence ID" value="KAI2668605.1"/>
    <property type="molecule type" value="Genomic_DNA"/>
</dbReference>
<reference evidence="1 2" key="1">
    <citation type="submission" date="2022-01" db="EMBL/GenBank/DDBJ databases">
        <title>A high-quality chromosome-level genome assembly of rohu carp, Labeo rohita.</title>
        <authorList>
            <person name="Arick M.A. II"/>
            <person name="Hsu C.-Y."/>
            <person name="Magbanua Z."/>
            <person name="Pechanova O."/>
            <person name="Grover C."/>
            <person name="Miller E."/>
            <person name="Thrash A."/>
            <person name="Ezzel L."/>
            <person name="Alam S."/>
            <person name="Benzie J."/>
            <person name="Hamilton M."/>
            <person name="Karsi A."/>
            <person name="Lawrence M.L."/>
            <person name="Peterson D.G."/>
        </authorList>
    </citation>
    <scope>NUCLEOTIDE SEQUENCE [LARGE SCALE GENOMIC DNA]</scope>
    <source>
        <strain evidence="2">BAU-BD-2019</strain>
        <tissue evidence="1">Blood</tissue>
    </source>
</reference>
<organism evidence="1 2">
    <name type="scientific">Labeo rohita</name>
    <name type="common">Indian major carp</name>
    <name type="synonym">Cyprinus rohita</name>
    <dbReference type="NCBI Taxonomy" id="84645"/>
    <lineage>
        <taxon>Eukaryota</taxon>
        <taxon>Metazoa</taxon>
        <taxon>Chordata</taxon>
        <taxon>Craniata</taxon>
        <taxon>Vertebrata</taxon>
        <taxon>Euteleostomi</taxon>
        <taxon>Actinopterygii</taxon>
        <taxon>Neopterygii</taxon>
        <taxon>Teleostei</taxon>
        <taxon>Ostariophysi</taxon>
        <taxon>Cypriniformes</taxon>
        <taxon>Cyprinidae</taxon>
        <taxon>Labeoninae</taxon>
        <taxon>Labeonini</taxon>
        <taxon>Labeo</taxon>
    </lineage>
</organism>
<keyword evidence="2" id="KW-1185">Reference proteome</keyword>
<proteinExistence type="predicted"/>